<proteinExistence type="predicted"/>
<dbReference type="EMBL" id="AP018933">
    <property type="protein sequence ID" value="BBG30973.1"/>
    <property type="molecule type" value="Genomic_DNA"/>
</dbReference>
<sequence>MSKHHGRFSLRTLEKFLLRTLRSLPVRSAHAAWMDVIHSTPHIDAMLRSKGDYQTRHLQSYMHRRWSAAQKLDTLRTHVDFMQQNIHSSHHAALYGADDARYGEPAASGEGIVLMQWEMKDTAWRLMLLRAQHNKEGELQLSLQDSEGHEVYLLVFSVGHDPKHPEHLSLYIGCLQGARPENGGTALINAFYKQHHGLRAQGLLMTALYAFAETFGIERIRGIADGHTINSRYRTKIKTSYDTFWQECHAEQQEEGWFLLPEQEEKRDIETVKSKHRSAFRKREAWREDARLNVLAALMGLRSPADSAAEPQVAAMREASVA</sequence>
<dbReference type="KEGG" id="zpl:ZBT109_2241"/>
<dbReference type="InterPro" id="IPR007488">
    <property type="entry name" value="DUF535"/>
</dbReference>
<organism evidence="1 2">
    <name type="scientific">Zymobacter palmae</name>
    <dbReference type="NCBI Taxonomy" id="33074"/>
    <lineage>
        <taxon>Bacteria</taxon>
        <taxon>Pseudomonadati</taxon>
        <taxon>Pseudomonadota</taxon>
        <taxon>Gammaproteobacteria</taxon>
        <taxon>Oceanospirillales</taxon>
        <taxon>Halomonadaceae</taxon>
        <taxon>Zymobacter group</taxon>
        <taxon>Zymobacter</taxon>
    </lineage>
</organism>
<evidence type="ECO:0000313" key="2">
    <source>
        <dbReference type="Proteomes" id="UP000267342"/>
    </source>
</evidence>
<name>A0A348HH71_9GAMM</name>
<keyword evidence="2" id="KW-1185">Reference proteome</keyword>
<dbReference type="PANTHER" id="PTHR38785">
    <property type="entry name" value="HOMOLOG OF VIRK"/>
    <property type="match status" value="1"/>
</dbReference>
<dbReference type="Pfam" id="PF04393">
    <property type="entry name" value="DUF535"/>
    <property type="match status" value="1"/>
</dbReference>
<protein>
    <submittedName>
        <fullName evidence="1">Uncharacterized protein conserved in bacteria</fullName>
    </submittedName>
</protein>
<dbReference type="AlphaFoldDB" id="A0A348HH71"/>
<dbReference type="RefSeq" id="WP_169734030.1">
    <property type="nucleotide sequence ID" value="NZ_AP018933.1"/>
</dbReference>
<accession>A0A348HH71</accession>
<evidence type="ECO:0000313" key="1">
    <source>
        <dbReference type="EMBL" id="BBG30973.1"/>
    </source>
</evidence>
<dbReference type="Proteomes" id="UP000267342">
    <property type="component" value="Chromosome"/>
</dbReference>
<dbReference type="GO" id="GO:0006974">
    <property type="term" value="P:DNA damage response"/>
    <property type="evidence" value="ECO:0007669"/>
    <property type="project" value="TreeGrafter"/>
</dbReference>
<gene>
    <name evidence="1" type="ORF">ZBT109_2241</name>
</gene>
<dbReference type="PANTHER" id="PTHR38785:SF1">
    <property type="entry name" value="HOMOLOG OF VIRK"/>
    <property type="match status" value="1"/>
</dbReference>
<dbReference type="STRING" id="1123510.GCA_000620025_01294"/>
<reference evidence="1 2" key="1">
    <citation type="submission" date="2018-09" db="EMBL/GenBank/DDBJ databases">
        <title>Zymobacter palmae IAM14233 (=T109) whole genome analysis.</title>
        <authorList>
            <person name="Yanase H."/>
        </authorList>
    </citation>
    <scope>NUCLEOTIDE SEQUENCE [LARGE SCALE GENOMIC DNA]</scope>
    <source>
        <strain evidence="1 2">IAM14233</strain>
    </source>
</reference>